<organism evidence="1 2">
    <name type="scientific">Thermoflavimicrobium dichotomicum</name>
    <dbReference type="NCBI Taxonomy" id="46223"/>
    <lineage>
        <taxon>Bacteria</taxon>
        <taxon>Bacillati</taxon>
        <taxon>Bacillota</taxon>
        <taxon>Bacilli</taxon>
        <taxon>Bacillales</taxon>
        <taxon>Thermoactinomycetaceae</taxon>
        <taxon>Thermoflavimicrobium</taxon>
    </lineage>
</organism>
<evidence type="ECO:0000313" key="2">
    <source>
        <dbReference type="Proteomes" id="UP000199545"/>
    </source>
</evidence>
<dbReference type="STRING" id="46223.SAMN05421852_11716"/>
<dbReference type="Proteomes" id="UP000199545">
    <property type="component" value="Unassembled WGS sequence"/>
</dbReference>
<gene>
    <name evidence="1" type="ORF">SAMN05421852_11716</name>
</gene>
<evidence type="ECO:0008006" key="3">
    <source>
        <dbReference type="Google" id="ProtNLM"/>
    </source>
</evidence>
<dbReference type="PANTHER" id="PTHR34071">
    <property type="entry name" value="5-NITROIMIDAZOLE ANTIBIOTICS RESISTANCE PROTEIN, NIMA-FAMILY-RELATED PROTEIN-RELATED"/>
    <property type="match status" value="1"/>
</dbReference>
<accession>A0A1I3TGU9</accession>
<sequence length="184" mass="21212">MRPLRRKMKEVTDTNRIHTFIQQARVGYLGLYDEEGTYVVPLNFSWLNGNIYFHGSNEGRKVDAIQENETYCFTLAEEYGTVADPVPAHTGTAYFSVMIFGKLEIVQDLEEATDALEAMLNKYVPGYFKTKLSSSHVERYRSSMGSPTVVYRLTPSWITAKEDPVEEDKMFYPGRTQLEDIRKR</sequence>
<dbReference type="Pfam" id="PF12900">
    <property type="entry name" value="Pyridox_ox_2"/>
    <property type="match status" value="1"/>
</dbReference>
<keyword evidence="2" id="KW-1185">Reference proteome</keyword>
<dbReference type="OrthoDB" id="9794935at2"/>
<dbReference type="SUPFAM" id="SSF50475">
    <property type="entry name" value="FMN-binding split barrel"/>
    <property type="match status" value="1"/>
</dbReference>
<protein>
    <recommendedName>
        <fullName evidence="3">Nitroimidazol reductase NimA, pyridoxamine 5'-phosphate oxidase superfamily</fullName>
    </recommendedName>
</protein>
<dbReference type="PANTHER" id="PTHR34071:SF2">
    <property type="entry name" value="FLAVIN-NUCLEOTIDE-BINDING PROTEIN"/>
    <property type="match status" value="1"/>
</dbReference>
<dbReference type="AlphaFoldDB" id="A0A1I3TGU9"/>
<dbReference type="Gene3D" id="2.30.110.10">
    <property type="entry name" value="Electron Transport, Fmn-binding Protein, Chain A"/>
    <property type="match status" value="1"/>
</dbReference>
<dbReference type="EMBL" id="FORR01000017">
    <property type="protein sequence ID" value="SFJ68871.1"/>
    <property type="molecule type" value="Genomic_DNA"/>
</dbReference>
<name>A0A1I3TGU9_9BACL</name>
<dbReference type="InterPro" id="IPR024747">
    <property type="entry name" value="Pyridox_Oxase-rel"/>
</dbReference>
<evidence type="ECO:0000313" key="1">
    <source>
        <dbReference type="EMBL" id="SFJ68871.1"/>
    </source>
</evidence>
<dbReference type="RefSeq" id="WP_093231106.1">
    <property type="nucleotide sequence ID" value="NZ_FORR01000017.1"/>
</dbReference>
<proteinExistence type="predicted"/>
<reference evidence="1 2" key="1">
    <citation type="submission" date="2016-10" db="EMBL/GenBank/DDBJ databases">
        <authorList>
            <person name="de Groot N.N."/>
        </authorList>
    </citation>
    <scope>NUCLEOTIDE SEQUENCE [LARGE SCALE GENOMIC DNA]</scope>
    <source>
        <strain evidence="1 2">DSM 44778</strain>
    </source>
</reference>
<dbReference type="InterPro" id="IPR012349">
    <property type="entry name" value="Split_barrel_FMN-bd"/>
</dbReference>